<gene>
    <name evidence="3" type="ORF">EDC63_10284</name>
</gene>
<proteinExistence type="predicted"/>
<dbReference type="RefSeq" id="WP_124948329.1">
    <property type="nucleotide sequence ID" value="NZ_BHVT01000081.1"/>
</dbReference>
<dbReference type="EMBL" id="SMCO01000002">
    <property type="protein sequence ID" value="TCV89566.1"/>
    <property type="molecule type" value="Genomic_DNA"/>
</dbReference>
<evidence type="ECO:0000256" key="2">
    <source>
        <dbReference type="SAM" id="Phobius"/>
    </source>
</evidence>
<dbReference type="Proteomes" id="UP000295367">
    <property type="component" value="Unassembled WGS sequence"/>
</dbReference>
<feature type="region of interest" description="Disordered" evidence="1">
    <location>
        <begin position="71"/>
        <end position="100"/>
    </location>
</feature>
<feature type="region of interest" description="Disordered" evidence="1">
    <location>
        <begin position="26"/>
        <end position="53"/>
    </location>
</feature>
<sequence length="425" mass="46450">MGKLISSLQHTLTIISFGRIKAATDIPEESDITSKQTSPTKRHASVDDTESVNSTSFLKRSVAKFKGIFKKNADSPSDISSKKSKNVATADDIPTLSDTVPATQEDALLASTMVVPSPEIPSEQPDSSEPDEMEEMADMADMSVLFETTSVSRPIEDTDISALFENNESDDISELFSSPNETDSDETDISQLLDASDTVEIPPPKEAVEDTKIPQYQPVKEIKENDHPEIDAESEQEASFFKRLLGKISLLIKRRTKTEEGKDQTEPESALDSDGESDETPSTFKRFFSKKILIIALAIFLILLAAGIATYVFWPSSKHPASKAGNPEKTHKTPDTSAPESLESRNRKLEEEYKKLKAKNTALLEENKKLQNQSGQTSDNSGTILSSSNANRNTKSGNVMDCAITSKEGAGKTLKECIDAYNAGN</sequence>
<feature type="region of interest" description="Disordered" evidence="1">
    <location>
        <begin position="368"/>
        <end position="399"/>
    </location>
</feature>
<keyword evidence="2" id="KW-1133">Transmembrane helix</keyword>
<feature type="compositionally biased region" description="Polar residues" evidence="1">
    <location>
        <begin position="370"/>
        <end position="397"/>
    </location>
</feature>
<comment type="caution">
    <text evidence="3">The sequence shown here is derived from an EMBL/GenBank/DDBJ whole genome shotgun (WGS) entry which is preliminary data.</text>
</comment>
<organism evidence="3 4">
    <name type="scientific">Sulfurirhabdus autotrophica</name>
    <dbReference type="NCBI Taxonomy" id="1706046"/>
    <lineage>
        <taxon>Bacteria</taxon>
        <taxon>Pseudomonadati</taxon>
        <taxon>Pseudomonadota</taxon>
        <taxon>Betaproteobacteria</taxon>
        <taxon>Nitrosomonadales</taxon>
        <taxon>Sulfuricellaceae</taxon>
        <taxon>Sulfurirhabdus</taxon>
    </lineage>
</organism>
<dbReference type="AlphaFoldDB" id="A0A4R3YC43"/>
<feature type="region of interest" description="Disordered" evidence="1">
    <location>
        <begin position="166"/>
        <end position="199"/>
    </location>
</feature>
<keyword evidence="4" id="KW-1185">Reference proteome</keyword>
<accession>A0A4R3YC43</accession>
<protein>
    <submittedName>
        <fullName evidence="3">Uncharacterized protein</fullName>
    </submittedName>
</protein>
<keyword evidence="2" id="KW-0472">Membrane</keyword>
<feature type="region of interest" description="Disordered" evidence="1">
    <location>
        <begin position="319"/>
        <end position="347"/>
    </location>
</feature>
<reference evidence="3 4" key="1">
    <citation type="submission" date="2019-03" db="EMBL/GenBank/DDBJ databases">
        <title>Genomic Encyclopedia of Type Strains, Phase IV (KMG-IV): sequencing the most valuable type-strain genomes for metagenomic binning, comparative biology and taxonomic classification.</title>
        <authorList>
            <person name="Goeker M."/>
        </authorList>
    </citation>
    <scope>NUCLEOTIDE SEQUENCE [LARGE SCALE GENOMIC DNA]</scope>
    <source>
        <strain evidence="3 4">DSM 100309</strain>
    </source>
</reference>
<feature type="compositionally biased region" description="Acidic residues" evidence="1">
    <location>
        <begin position="269"/>
        <end position="279"/>
    </location>
</feature>
<name>A0A4R3YC43_9PROT</name>
<evidence type="ECO:0000256" key="1">
    <source>
        <dbReference type="SAM" id="MobiDB-lite"/>
    </source>
</evidence>
<feature type="region of interest" description="Disordered" evidence="1">
    <location>
        <begin position="256"/>
        <end position="280"/>
    </location>
</feature>
<evidence type="ECO:0000313" key="3">
    <source>
        <dbReference type="EMBL" id="TCV89566.1"/>
    </source>
</evidence>
<evidence type="ECO:0000313" key="4">
    <source>
        <dbReference type="Proteomes" id="UP000295367"/>
    </source>
</evidence>
<keyword evidence="2" id="KW-0812">Transmembrane</keyword>
<feature type="transmembrane region" description="Helical" evidence="2">
    <location>
        <begin position="292"/>
        <end position="314"/>
    </location>
</feature>